<dbReference type="Proteomes" id="UP000694423">
    <property type="component" value="Unplaced"/>
</dbReference>
<accession>A0A8C4KRR1</accession>
<sequence length="78" mass="9103">DFTEQRQSCACKCSVQVRLVLCRLSSQYFLRQLISVVRHNGISVLIIFVKWMVNIKIKFTCLNPVFTRAIDIFVLKHS</sequence>
<keyword evidence="2" id="KW-1185">Reference proteome</keyword>
<evidence type="ECO:0000313" key="1">
    <source>
        <dbReference type="Ensembl" id="ENSDNVP00000026966.1"/>
    </source>
</evidence>
<proteinExistence type="predicted"/>
<reference evidence="1" key="2">
    <citation type="submission" date="2025-09" db="UniProtKB">
        <authorList>
            <consortium name="Ensembl"/>
        </authorList>
    </citation>
    <scope>IDENTIFICATION</scope>
</reference>
<dbReference type="AlphaFoldDB" id="A0A8C4KRR1"/>
<name>A0A8C4KRR1_DRONO</name>
<protein>
    <submittedName>
        <fullName evidence="1">Uncharacterized protein</fullName>
    </submittedName>
</protein>
<reference evidence="1" key="1">
    <citation type="submission" date="2025-08" db="UniProtKB">
        <authorList>
            <consortium name="Ensembl"/>
        </authorList>
    </citation>
    <scope>IDENTIFICATION</scope>
</reference>
<organism evidence="1 2">
    <name type="scientific">Dromaius novaehollandiae</name>
    <name type="common">Emu</name>
    <dbReference type="NCBI Taxonomy" id="8790"/>
    <lineage>
        <taxon>Eukaryota</taxon>
        <taxon>Metazoa</taxon>
        <taxon>Chordata</taxon>
        <taxon>Craniata</taxon>
        <taxon>Vertebrata</taxon>
        <taxon>Euteleostomi</taxon>
        <taxon>Archelosauria</taxon>
        <taxon>Archosauria</taxon>
        <taxon>Dinosauria</taxon>
        <taxon>Saurischia</taxon>
        <taxon>Theropoda</taxon>
        <taxon>Coelurosauria</taxon>
        <taxon>Aves</taxon>
        <taxon>Palaeognathae</taxon>
        <taxon>Casuariiformes</taxon>
        <taxon>Dromaiidae</taxon>
        <taxon>Dromaius</taxon>
    </lineage>
</organism>
<evidence type="ECO:0000313" key="2">
    <source>
        <dbReference type="Proteomes" id="UP000694423"/>
    </source>
</evidence>
<dbReference type="Ensembl" id="ENSDNVT00000032575.1">
    <property type="protein sequence ID" value="ENSDNVP00000026966.1"/>
    <property type="gene ID" value="ENSDNVG00000018739.1"/>
</dbReference>